<accession>A0A8S3S2D7</accession>
<feature type="domain" description="C1q" evidence="5">
    <location>
        <begin position="185"/>
        <end position="316"/>
    </location>
</feature>
<comment type="subcellular location">
    <subcellularLocation>
        <location evidence="1">Secreted</location>
    </subcellularLocation>
</comment>
<dbReference type="InterPro" id="IPR050822">
    <property type="entry name" value="Cerebellin_Synaptic_Org"/>
</dbReference>
<protein>
    <recommendedName>
        <fullName evidence="5">C1q domain-containing protein</fullName>
    </recommendedName>
</protein>
<evidence type="ECO:0000313" key="6">
    <source>
        <dbReference type="EMBL" id="CAG2214678.1"/>
    </source>
</evidence>
<dbReference type="PANTHER" id="PTHR22923">
    <property type="entry name" value="CEREBELLIN-RELATED"/>
    <property type="match status" value="1"/>
</dbReference>
<dbReference type="Proteomes" id="UP000683360">
    <property type="component" value="Unassembled WGS sequence"/>
</dbReference>
<dbReference type="Pfam" id="PF00386">
    <property type="entry name" value="C1q"/>
    <property type="match status" value="1"/>
</dbReference>
<evidence type="ECO:0000256" key="4">
    <source>
        <dbReference type="SAM" id="SignalP"/>
    </source>
</evidence>
<dbReference type="Gene3D" id="2.60.120.40">
    <property type="match status" value="1"/>
</dbReference>
<dbReference type="InterPro" id="IPR008983">
    <property type="entry name" value="Tumour_necrosis_fac-like_dom"/>
</dbReference>
<dbReference type="AlphaFoldDB" id="A0A8S3S2D7"/>
<reference evidence="6" key="1">
    <citation type="submission" date="2021-03" db="EMBL/GenBank/DDBJ databases">
        <authorList>
            <person name="Bekaert M."/>
        </authorList>
    </citation>
    <scope>NUCLEOTIDE SEQUENCE</scope>
</reference>
<keyword evidence="7" id="KW-1185">Reference proteome</keyword>
<dbReference type="PANTHER" id="PTHR22923:SF116">
    <property type="entry name" value="C1Q DOMAIN-CONTAINING PROTEIN"/>
    <property type="match status" value="1"/>
</dbReference>
<dbReference type="OrthoDB" id="6057151at2759"/>
<dbReference type="GO" id="GO:0005576">
    <property type="term" value="C:extracellular region"/>
    <property type="evidence" value="ECO:0007669"/>
    <property type="project" value="UniProtKB-SubCell"/>
</dbReference>
<evidence type="ECO:0000256" key="3">
    <source>
        <dbReference type="ARBA" id="ARBA00022729"/>
    </source>
</evidence>
<feature type="signal peptide" evidence="4">
    <location>
        <begin position="1"/>
        <end position="25"/>
    </location>
</feature>
<evidence type="ECO:0000256" key="1">
    <source>
        <dbReference type="ARBA" id="ARBA00004613"/>
    </source>
</evidence>
<dbReference type="PROSITE" id="PS50871">
    <property type="entry name" value="C1Q"/>
    <property type="match status" value="1"/>
</dbReference>
<dbReference type="EMBL" id="CAJPWZ010001419">
    <property type="protein sequence ID" value="CAG2214678.1"/>
    <property type="molecule type" value="Genomic_DNA"/>
</dbReference>
<dbReference type="InterPro" id="IPR001073">
    <property type="entry name" value="C1q_dom"/>
</dbReference>
<sequence length="316" mass="35170">MARMSYGRFIIYFVSWNLNLQVGWGSDITPNIPFPQTLDENLKRAVEDAAGNITDELFQKLSEKIDALGDKTIEDIVLKKIMNKYTETNGKIKQLGSNLTRTLNQKLNVTESAILSKVDDEISEITSDIRDKYLDFEKQINNDIDSKQKTTEEHLSNATESMLRNLDTQLDQLMFNVSSKSNEGSSRTMVVFSALLTKNVLSDGTNYIAFDHVVTNIGHGYNKTGGFFTTPVDGVFMFTSVFLVDDGYVNIKLTKNGNEIARGYAAKDVREGAGFVSVILNLKTGDEVGIKMIPGWITGCMRGDFYSSFSGTKVGH</sequence>
<name>A0A8S3S2D7_MYTED</name>
<comment type="caution">
    <text evidence="6">The sequence shown here is derived from an EMBL/GenBank/DDBJ whole genome shotgun (WGS) entry which is preliminary data.</text>
</comment>
<organism evidence="6 7">
    <name type="scientific">Mytilus edulis</name>
    <name type="common">Blue mussel</name>
    <dbReference type="NCBI Taxonomy" id="6550"/>
    <lineage>
        <taxon>Eukaryota</taxon>
        <taxon>Metazoa</taxon>
        <taxon>Spiralia</taxon>
        <taxon>Lophotrochozoa</taxon>
        <taxon>Mollusca</taxon>
        <taxon>Bivalvia</taxon>
        <taxon>Autobranchia</taxon>
        <taxon>Pteriomorphia</taxon>
        <taxon>Mytilida</taxon>
        <taxon>Mytiloidea</taxon>
        <taxon>Mytilidae</taxon>
        <taxon>Mytilinae</taxon>
        <taxon>Mytilus</taxon>
    </lineage>
</organism>
<feature type="chain" id="PRO_5035790524" description="C1q domain-containing protein" evidence="4">
    <location>
        <begin position="26"/>
        <end position="316"/>
    </location>
</feature>
<keyword evidence="3 4" id="KW-0732">Signal</keyword>
<proteinExistence type="predicted"/>
<evidence type="ECO:0000256" key="2">
    <source>
        <dbReference type="ARBA" id="ARBA00022525"/>
    </source>
</evidence>
<dbReference type="SMART" id="SM00110">
    <property type="entry name" value="C1Q"/>
    <property type="match status" value="1"/>
</dbReference>
<evidence type="ECO:0000259" key="5">
    <source>
        <dbReference type="PROSITE" id="PS50871"/>
    </source>
</evidence>
<gene>
    <name evidence="6" type="ORF">MEDL_28538</name>
</gene>
<dbReference type="SUPFAM" id="SSF49842">
    <property type="entry name" value="TNF-like"/>
    <property type="match status" value="1"/>
</dbReference>
<evidence type="ECO:0000313" key="7">
    <source>
        <dbReference type="Proteomes" id="UP000683360"/>
    </source>
</evidence>
<keyword evidence="2" id="KW-0964">Secreted</keyword>